<evidence type="ECO:0000259" key="8">
    <source>
        <dbReference type="Pfam" id="PF04547"/>
    </source>
</evidence>
<dbReference type="Gene3D" id="1.25.40.20">
    <property type="entry name" value="Ankyrin repeat-containing domain"/>
    <property type="match status" value="2"/>
</dbReference>
<dbReference type="InterPro" id="IPR036770">
    <property type="entry name" value="Ankyrin_rpt-contain_sf"/>
</dbReference>
<dbReference type="PANTHER" id="PTHR12308:SF73">
    <property type="entry name" value="ANOCTAMIN"/>
    <property type="match status" value="1"/>
</dbReference>
<gene>
    <name evidence="9" type="ORF">GSPATT00012983001</name>
</gene>
<name>A0D381_PARTE</name>
<dbReference type="InterPro" id="IPR049452">
    <property type="entry name" value="Anoctamin_TM"/>
</dbReference>
<feature type="transmembrane region" description="Helical" evidence="7">
    <location>
        <begin position="808"/>
        <end position="829"/>
    </location>
</feature>
<dbReference type="GO" id="GO:1902476">
    <property type="term" value="P:chloride transmembrane transport"/>
    <property type="evidence" value="ECO:0000318"/>
    <property type="project" value="GO_Central"/>
</dbReference>
<dbReference type="eggNOG" id="KOG2513">
    <property type="taxonomic scope" value="Eukaryota"/>
</dbReference>
<dbReference type="Pfam" id="PF04547">
    <property type="entry name" value="Anoctamin"/>
    <property type="match status" value="1"/>
</dbReference>
<keyword evidence="3 7" id="KW-1133">Transmembrane helix</keyword>
<dbReference type="KEGG" id="ptm:GSPATT00012983001"/>
<feature type="transmembrane region" description="Helical" evidence="7">
    <location>
        <begin position="914"/>
        <end position="935"/>
    </location>
</feature>
<dbReference type="eggNOG" id="KOG4177">
    <property type="taxonomic scope" value="Eukaryota"/>
</dbReference>
<feature type="transmembrane region" description="Helical" evidence="7">
    <location>
        <begin position="621"/>
        <end position="642"/>
    </location>
</feature>
<keyword evidence="5" id="KW-0040">ANK repeat</keyword>
<comment type="subcellular location">
    <subcellularLocation>
        <location evidence="1">Membrane</location>
        <topology evidence="1">Multi-pass membrane protein</topology>
    </subcellularLocation>
</comment>
<dbReference type="OMA" id="WENHRTV"/>
<keyword evidence="10" id="KW-1185">Reference proteome</keyword>
<dbReference type="Proteomes" id="UP000000600">
    <property type="component" value="Unassembled WGS sequence"/>
</dbReference>
<dbReference type="InterPro" id="IPR007632">
    <property type="entry name" value="Anoctamin"/>
</dbReference>
<dbReference type="InParanoid" id="A0D381"/>
<dbReference type="PROSITE" id="PS50088">
    <property type="entry name" value="ANK_REPEAT"/>
    <property type="match status" value="1"/>
</dbReference>
<dbReference type="SMART" id="SM00248">
    <property type="entry name" value="ANK"/>
    <property type="match status" value="6"/>
</dbReference>
<dbReference type="SUPFAM" id="SSF48403">
    <property type="entry name" value="Ankyrin repeat"/>
    <property type="match status" value="2"/>
</dbReference>
<dbReference type="OrthoDB" id="296386at2759"/>
<feature type="domain" description="Anoctamin transmembrane" evidence="8">
    <location>
        <begin position="579"/>
        <end position="1036"/>
    </location>
</feature>
<feature type="repeat" description="ANK" evidence="5">
    <location>
        <begin position="349"/>
        <end position="381"/>
    </location>
</feature>
<keyword evidence="2 7" id="KW-0812">Transmembrane</keyword>
<dbReference type="EMBL" id="CT868274">
    <property type="protein sequence ID" value="CAK77498.1"/>
    <property type="molecule type" value="Genomic_DNA"/>
</dbReference>
<evidence type="ECO:0000313" key="10">
    <source>
        <dbReference type="Proteomes" id="UP000000600"/>
    </source>
</evidence>
<sequence>MLVFKGNDVNQGQIYQFQQIRIDFYMNLFSHDEINLLEAAQDGKLEFIKNQLTSLTSRQLQDACKKTDYYGRNALHYVIEPLNQAAYRGHYNVVEYFLDLQCININSSDNKGNTALMLACVRGYNSDINTLKDGQKFAICSLLIERGASVEQYKKKGINNPLHWACFFGDLKTTKLLMYIEPSLSNPINQFIVLFTNDRDQFPIDLSLMTGKELDDRQEDERVLEYMIMKFLAQYLDNEEHKKKLDAPDEEYESFRKLNKHSLNLKSTKQLAQVGLRYLFWASTQGRLDLVKPLLKCKYSPFEQSYKGRNALHAAIYHNRLELVVFYLESEESRMFRKENVINLVTKDKPQTALHIAVERGHIEIVKILIKKGADPNYYNFRNHRAFDQSRLNEIKQLKRELFHNDEKNYLRSGYNHILVGWEKSKNQLLEQQFNNISIKKNIEKGQFKYIFYESIDKQFTYYCLKVDERLKNVVADENKMMIYNSREGYLSPFNLSIQEQFENFHHIHNQQILLTLLYDEFDIEQFISDGLLLEQFPLHDEEEKELIIKFWKNERINILFEPFQLKQSTTRTFSALSTYFGPEIGFFFVFLCFFSTWLFLPAFPGLVLGIYAFIDKETILAISPIYTICMAVWATIFFEFWKRKQSETMYNFDMHVTKEQRRNIPQYKGSFIIEDVTHTIEIMDTRNVQWKYFKSNTPLVILAIILIGGQQTGYFYLKQVYEDDDFYQTLWAILLAFTVLITNEIFNYFAKHTLTYENHQFQDERENVYILKVFAFTFLNSFGRLFYRSIIKPDQDELHLFSISFTITWSLVHLIRYTILPWISFTFIKFKFNRDFNRYKQQNNKSINTLQKIGDTETSGINKSFDKGVSSLYFLQQIELNKRMIDPPDHVEQFTYFMTQFCMVTMFSAGSQIIPIITLFFNLLNIEGLLYGYRRFVKRPLAEPKKNIGVWNDILQLIGYIGIVSNCLTIYQANQSQLNYLVGASESSNQDQTNLGLRNFLLLIVAEHIVIGIKFVIEGVIPDEPEWVELVLKKEEYLSEKNKSNSKRNESSIKPLENKIKND</sequence>
<evidence type="ECO:0000256" key="5">
    <source>
        <dbReference type="PROSITE-ProRule" id="PRU00023"/>
    </source>
</evidence>
<evidence type="ECO:0000256" key="3">
    <source>
        <dbReference type="ARBA" id="ARBA00022989"/>
    </source>
</evidence>
<dbReference type="GO" id="GO:0005254">
    <property type="term" value="F:chloride channel activity"/>
    <property type="evidence" value="ECO:0000318"/>
    <property type="project" value="GO_Central"/>
</dbReference>
<evidence type="ECO:0000256" key="4">
    <source>
        <dbReference type="ARBA" id="ARBA00023136"/>
    </source>
</evidence>
<reference evidence="9 10" key="1">
    <citation type="journal article" date="2006" name="Nature">
        <title>Global trends of whole-genome duplications revealed by the ciliate Paramecium tetraurelia.</title>
        <authorList>
            <consortium name="Genoscope"/>
            <person name="Aury J.-M."/>
            <person name="Jaillon O."/>
            <person name="Duret L."/>
            <person name="Noel B."/>
            <person name="Jubin C."/>
            <person name="Porcel B.M."/>
            <person name="Segurens B."/>
            <person name="Daubin V."/>
            <person name="Anthouard V."/>
            <person name="Aiach N."/>
            <person name="Arnaiz O."/>
            <person name="Billaut A."/>
            <person name="Beisson J."/>
            <person name="Blanc I."/>
            <person name="Bouhouche K."/>
            <person name="Camara F."/>
            <person name="Duharcourt S."/>
            <person name="Guigo R."/>
            <person name="Gogendeau D."/>
            <person name="Katinka M."/>
            <person name="Keller A.-M."/>
            <person name="Kissmehl R."/>
            <person name="Klotz C."/>
            <person name="Koll F."/>
            <person name="Le Moue A."/>
            <person name="Lepere C."/>
            <person name="Malinsky S."/>
            <person name="Nowacki M."/>
            <person name="Nowak J.K."/>
            <person name="Plattner H."/>
            <person name="Poulain J."/>
            <person name="Ruiz F."/>
            <person name="Serrano V."/>
            <person name="Zagulski M."/>
            <person name="Dessen P."/>
            <person name="Betermier M."/>
            <person name="Weissenbach J."/>
            <person name="Scarpelli C."/>
            <person name="Schachter V."/>
            <person name="Sperling L."/>
            <person name="Meyer E."/>
            <person name="Cohen J."/>
            <person name="Wincker P."/>
        </authorList>
    </citation>
    <scope>NUCLEOTIDE SEQUENCE [LARGE SCALE GENOMIC DNA]</scope>
    <source>
        <strain evidence="9 10">Stock d4-2</strain>
    </source>
</reference>
<feature type="transmembrane region" description="Helical" evidence="7">
    <location>
        <begin position="700"/>
        <end position="718"/>
    </location>
</feature>
<feature type="transmembrane region" description="Helical" evidence="7">
    <location>
        <begin position="587"/>
        <end position="615"/>
    </location>
</feature>
<dbReference type="RefSeq" id="XP_001444895.1">
    <property type="nucleotide sequence ID" value="XM_001444858.1"/>
</dbReference>
<dbReference type="GeneID" id="5030680"/>
<dbReference type="InterPro" id="IPR002110">
    <property type="entry name" value="Ankyrin_rpt"/>
</dbReference>
<dbReference type="Pfam" id="PF12796">
    <property type="entry name" value="Ank_2"/>
    <property type="match status" value="2"/>
</dbReference>
<dbReference type="GO" id="GO:0016020">
    <property type="term" value="C:membrane"/>
    <property type="evidence" value="ECO:0007669"/>
    <property type="project" value="UniProtKB-SubCell"/>
</dbReference>
<proteinExistence type="predicted"/>
<dbReference type="PROSITE" id="PS50297">
    <property type="entry name" value="ANK_REP_REGION"/>
    <property type="match status" value="1"/>
</dbReference>
<accession>A0D381</accession>
<dbReference type="PANTHER" id="PTHR12308">
    <property type="entry name" value="ANOCTAMIN"/>
    <property type="match status" value="1"/>
</dbReference>
<organism evidence="9 10">
    <name type="scientific">Paramecium tetraurelia</name>
    <dbReference type="NCBI Taxonomy" id="5888"/>
    <lineage>
        <taxon>Eukaryota</taxon>
        <taxon>Sar</taxon>
        <taxon>Alveolata</taxon>
        <taxon>Ciliophora</taxon>
        <taxon>Intramacronucleata</taxon>
        <taxon>Oligohymenophorea</taxon>
        <taxon>Peniculida</taxon>
        <taxon>Parameciidae</taxon>
        <taxon>Paramecium</taxon>
    </lineage>
</organism>
<dbReference type="AlphaFoldDB" id="A0D381"/>
<feature type="region of interest" description="Disordered" evidence="6">
    <location>
        <begin position="1040"/>
        <end position="1064"/>
    </location>
</feature>
<protein>
    <recommendedName>
        <fullName evidence="8">Anoctamin transmembrane domain-containing protein</fullName>
    </recommendedName>
</protein>
<keyword evidence="4 7" id="KW-0472">Membrane</keyword>
<evidence type="ECO:0000256" key="2">
    <source>
        <dbReference type="ARBA" id="ARBA00022692"/>
    </source>
</evidence>
<evidence type="ECO:0000256" key="7">
    <source>
        <dbReference type="SAM" id="Phobius"/>
    </source>
</evidence>
<dbReference type="HOGENOM" id="CLU_288779_0_0_1"/>
<evidence type="ECO:0000256" key="6">
    <source>
        <dbReference type="SAM" id="MobiDB-lite"/>
    </source>
</evidence>
<feature type="transmembrane region" description="Helical" evidence="7">
    <location>
        <begin position="770"/>
        <end position="788"/>
    </location>
</feature>
<feature type="transmembrane region" description="Helical" evidence="7">
    <location>
        <begin position="730"/>
        <end position="750"/>
    </location>
</feature>
<evidence type="ECO:0000256" key="1">
    <source>
        <dbReference type="ARBA" id="ARBA00004141"/>
    </source>
</evidence>
<evidence type="ECO:0000313" key="9">
    <source>
        <dbReference type="EMBL" id="CAK77498.1"/>
    </source>
</evidence>